<dbReference type="Pfam" id="PF06082">
    <property type="entry name" value="YjbH"/>
    <property type="match status" value="2"/>
</dbReference>
<name>A0A4Q7MLL1_9BURK</name>
<evidence type="ECO:0000256" key="1">
    <source>
        <dbReference type="SAM" id="SignalP"/>
    </source>
</evidence>
<sequence>MYEHKPGGLPPVRLGAALVLGAMAVMASPAQAQPASSGLTGLINMPSGRMEQEGLFTAGYSRTAPYSAPYLNIQMFSWLQVAGRYTRISGTKALTDDYGANKDKAAAFKVRLLPENAWGVSWLPEVSLGMDDFHGTKLFHNEFIAASKRFQLWNLGDADVTVGYGRKRIDGAFGGVRFTPSALPSWSVVAEYDATNFQKDNSVEITGVNERRTGNVHAALEYRWGGFSVRAGREHGNTAFNLAVSIPLQQRDLIPKMDETGPFNDGNWFLGEPRPTALQWEQDRSYRQGMLRSLHEEGLRDVRVAYVDGVMSLSISGSRHLHPSRAAGRAARIAMAYAPIETSTLEITWEALDLQGLTWTFYNVPMLSRYFAGTATRKDLRNSVRITYADPDGRTAASQHNDLDAVLDAAALTDGGYTGGMGGSPFAWSFGTHGQTTLSLSPYISSYLNDPSGAFKYDIGLIADARAHLARGWWLDGAIKGSVFENVSDVTQPSNSLLPHVRSDLAEYRQASRVKLSKLLVNKYWQPAERVYLRASGGLYEEMYGGAGGQALYLGRDGNWGADLAVDFLKQRNFKGTGFMDYRTHTVIGSLHYRLPLVPDTTATIRAGRFLAGDRGARFEIKRTFRSGVELGLWYTRTNGDDITSPGSPGNPYYDKGVFMRIPLATLSTRDNGSVVHMSLSPWNRDVGQMVQSPGDLYQMAEQHWLQNALDGDGLRSFGDVYGEEDQP</sequence>
<reference evidence="2 3" key="1">
    <citation type="submission" date="2019-02" db="EMBL/GenBank/DDBJ databases">
        <title>Genomic Encyclopedia of Type Strains, Phase IV (KMG-IV): sequencing the most valuable type-strain genomes for metagenomic binning, comparative biology and taxonomic classification.</title>
        <authorList>
            <person name="Goeker M."/>
        </authorList>
    </citation>
    <scope>NUCLEOTIDE SEQUENCE [LARGE SCALE GENOMIC DNA]</scope>
    <source>
        <strain evidence="2 3">DSM 16618</strain>
    </source>
</reference>
<proteinExistence type="predicted"/>
<protein>
    <submittedName>
        <fullName evidence="2">Exopolysaccharide biosynthesis protein YbjH</fullName>
    </submittedName>
</protein>
<evidence type="ECO:0000313" key="3">
    <source>
        <dbReference type="Proteomes" id="UP000292039"/>
    </source>
</evidence>
<dbReference type="Proteomes" id="UP000292039">
    <property type="component" value="Unassembled WGS sequence"/>
</dbReference>
<feature type="signal peptide" evidence="1">
    <location>
        <begin position="1"/>
        <end position="32"/>
    </location>
</feature>
<dbReference type="EMBL" id="SGWZ01000004">
    <property type="protein sequence ID" value="RZS67489.1"/>
    <property type="molecule type" value="Genomic_DNA"/>
</dbReference>
<gene>
    <name evidence="2" type="ORF">EV679_2713</name>
</gene>
<feature type="chain" id="PRO_5030098149" evidence="1">
    <location>
        <begin position="33"/>
        <end position="728"/>
    </location>
</feature>
<accession>A0A4Q7MLL1</accession>
<organism evidence="2 3">
    <name type="scientific">Kerstersia gyiorum</name>
    <dbReference type="NCBI Taxonomy" id="206506"/>
    <lineage>
        <taxon>Bacteria</taxon>
        <taxon>Pseudomonadati</taxon>
        <taxon>Pseudomonadota</taxon>
        <taxon>Betaproteobacteria</taxon>
        <taxon>Burkholderiales</taxon>
        <taxon>Alcaligenaceae</taxon>
        <taxon>Kerstersia</taxon>
    </lineage>
</organism>
<dbReference type="InterPro" id="IPR010344">
    <property type="entry name" value="YbjH"/>
</dbReference>
<evidence type="ECO:0000313" key="2">
    <source>
        <dbReference type="EMBL" id="RZS67489.1"/>
    </source>
</evidence>
<comment type="caution">
    <text evidence="2">The sequence shown here is derived from an EMBL/GenBank/DDBJ whole genome shotgun (WGS) entry which is preliminary data.</text>
</comment>
<dbReference type="AlphaFoldDB" id="A0A4Q7MLL1"/>
<keyword evidence="1" id="KW-0732">Signal</keyword>